<dbReference type="HOGENOM" id="CLU_000445_69_8_6"/>
<evidence type="ECO:0000259" key="3">
    <source>
        <dbReference type="PROSITE" id="PS50110"/>
    </source>
</evidence>
<dbReference type="InterPro" id="IPR050595">
    <property type="entry name" value="Bact_response_regulator"/>
</dbReference>
<dbReference type="Pfam" id="PF00072">
    <property type="entry name" value="Response_reg"/>
    <property type="match status" value="1"/>
</dbReference>
<gene>
    <name evidence="4" type="ORF">XOC_3334</name>
</gene>
<dbReference type="EMBL" id="CP003057">
    <property type="protein sequence ID" value="AEQ97429.1"/>
    <property type="molecule type" value="Genomic_DNA"/>
</dbReference>
<dbReference type="SUPFAM" id="SSF52172">
    <property type="entry name" value="CheY-like"/>
    <property type="match status" value="1"/>
</dbReference>
<feature type="domain" description="Response regulatory" evidence="3">
    <location>
        <begin position="18"/>
        <end position="132"/>
    </location>
</feature>
<feature type="modified residue" description="4-aspartylphosphate" evidence="2">
    <location>
        <position position="68"/>
    </location>
</feature>
<dbReference type="Proteomes" id="UP000008851">
    <property type="component" value="Chromosome"/>
</dbReference>
<dbReference type="PANTHER" id="PTHR44591:SF18">
    <property type="entry name" value="REGULATORY PROTEIN"/>
    <property type="match status" value="1"/>
</dbReference>
<dbReference type="eggNOG" id="COG0784">
    <property type="taxonomic scope" value="Bacteria"/>
</dbReference>
<evidence type="ECO:0000256" key="2">
    <source>
        <dbReference type="PROSITE-ProRule" id="PRU00169"/>
    </source>
</evidence>
<evidence type="ECO:0000313" key="5">
    <source>
        <dbReference type="Proteomes" id="UP000008851"/>
    </source>
</evidence>
<evidence type="ECO:0000313" key="4">
    <source>
        <dbReference type="EMBL" id="AEQ97429.1"/>
    </source>
</evidence>
<dbReference type="KEGG" id="xor:XOC_3334"/>
<dbReference type="PROSITE" id="PS50110">
    <property type="entry name" value="RESPONSE_REGULATORY"/>
    <property type="match status" value="1"/>
</dbReference>
<organism evidence="4 5">
    <name type="scientific">Xanthomonas oryzae pv. oryzicola (strain BLS256)</name>
    <dbReference type="NCBI Taxonomy" id="383407"/>
    <lineage>
        <taxon>Bacteria</taxon>
        <taxon>Pseudomonadati</taxon>
        <taxon>Pseudomonadota</taxon>
        <taxon>Gammaproteobacteria</taxon>
        <taxon>Lysobacterales</taxon>
        <taxon>Lysobacteraceae</taxon>
        <taxon>Xanthomonas</taxon>
    </lineage>
</organism>
<dbReference type="GO" id="GO:0000160">
    <property type="term" value="P:phosphorelay signal transduction system"/>
    <property type="evidence" value="ECO:0007669"/>
    <property type="project" value="InterPro"/>
</dbReference>
<sequence>MRPDLRDLLMPQNKERPVVFVVEDGDGTRQLSCLVLESYGFTCRSAGSVEEALALIESDPRVDVLFSDIHFPGGLTGVDLALKTAQAPYNLPVLLTSGLAVEYVEEILPDGVAFLEKPYTPEQLLSAIRSVMAKRRMPATPVA</sequence>
<dbReference type="AlphaFoldDB" id="G7TC20"/>
<keyword evidence="1 2" id="KW-0597">Phosphoprotein</keyword>
<name>G7TC20_XANOB</name>
<dbReference type="PANTHER" id="PTHR44591">
    <property type="entry name" value="STRESS RESPONSE REGULATOR PROTEIN 1"/>
    <property type="match status" value="1"/>
</dbReference>
<dbReference type="Gene3D" id="3.40.50.2300">
    <property type="match status" value="1"/>
</dbReference>
<dbReference type="SMART" id="SM00448">
    <property type="entry name" value="REC"/>
    <property type="match status" value="1"/>
</dbReference>
<accession>G7TC20</accession>
<protein>
    <submittedName>
        <fullName evidence="4">Two-component system response regulatory protein</fullName>
    </submittedName>
</protein>
<evidence type="ECO:0000256" key="1">
    <source>
        <dbReference type="ARBA" id="ARBA00022553"/>
    </source>
</evidence>
<dbReference type="InterPro" id="IPR001789">
    <property type="entry name" value="Sig_transdc_resp-reg_receiver"/>
</dbReference>
<dbReference type="InterPro" id="IPR011006">
    <property type="entry name" value="CheY-like_superfamily"/>
</dbReference>
<proteinExistence type="predicted"/>
<reference evidence="4 5" key="1">
    <citation type="journal article" date="2011" name="J. Bacteriol.">
        <title>Two new complete genome sequences offer insight into host and tissue specificity of plant pathogenic Xanthomonas spp.</title>
        <authorList>
            <person name="Bogdanove A.J."/>
            <person name="Koebnik R."/>
            <person name="Lu H."/>
            <person name="Furutani A."/>
            <person name="Angiuoli S.V."/>
            <person name="Patil P.B."/>
            <person name="Van Sluys M.A."/>
            <person name="Ryan R.P."/>
            <person name="Meyer D.F."/>
            <person name="Han S.W."/>
            <person name="Aparna G."/>
            <person name="Rajaram M."/>
            <person name="Delcher A.L."/>
            <person name="Phillippy A.M."/>
            <person name="Puiu D."/>
            <person name="Schatz M.C."/>
            <person name="Shumway M."/>
            <person name="Sommer D.D."/>
            <person name="Trapnell C."/>
            <person name="Benahmed F."/>
            <person name="Dimitrov G."/>
            <person name="Madupu R."/>
            <person name="Radune D."/>
            <person name="Sullivan S."/>
            <person name="Jha G."/>
            <person name="Ishihara H."/>
            <person name="Lee S.W."/>
            <person name="Pandey A."/>
            <person name="Sharma V."/>
            <person name="Sriariyanun M."/>
            <person name="Szurek B."/>
            <person name="Vera-Cruz C.M."/>
            <person name="Dorman K.S."/>
            <person name="Ronald P.C."/>
            <person name="Verdier V."/>
            <person name="Dow J.M."/>
            <person name="Sonti R.V."/>
            <person name="Tsuge S."/>
            <person name="Brendel V.P."/>
            <person name="Rabinowicz P.D."/>
            <person name="Leach J.E."/>
            <person name="White F.F."/>
            <person name="Salzberg S.L."/>
        </authorList>
    </citation>
    <scope>NUCLEOTIDE SEQUENCE [LARGE SCALE GENOMIC DNA]</scope>
    <source>
        <strain evidence="4 5">BLS256</strain>
    </source>
</reference>